<protein>
    <submittedName>
        <fullName evidence="2">Metallophosphoesterase domain-containing protein 1</fullName>
    </submittedName>
</protein>
<dbReference type="PANTHER" id="PTHR12905">
    <property type="entry name" value="METALLOPHOSPHOESTERASE"/>
    <property type="match status" value="1"/>
</dbReference>
<dbReference type="PANTHER" id="PTHR12905:SF18">
    <property type="entry name" value="ESTER HYDROLASE, PUTATIVE (AFU_ORTHOLOGUE AFUA_4G03130)-RELATED"/>
    <property type="match status" value="1"/>
</dbReference>
<sequence length="305" mass="33666">MSGLESILNRLPPTAWDRFTSSPLLFLARRAYSHYSATPLPPQSGSICVVCISDTHNTHRSQQPLPYGDILIHAGDLTQSGTVKELDDALAWLAAQPHPHKLLIAGNHDVALTSPDVHERIPQGLTYLQDSATELSVKGRTLRVYGSPHTPKQGSWPFQYPRIRPASFSPSSEEQATEIWSSIPSATDILITHGPPFGHLDINNYGCYALLHALWRVRPRLHVFGHIHGGRGVECVQWDSVQEVYEDICAGRAGWGGLVRLLWRRLVAWIWRAPQGHGSMLVNAAAVGGRGLRDDQRKGAIAVMI</sequence>
<evidence type="ECO:0000313" key="2">
    <source>
        <dbReference type="EMBL" id="RPD57592.1"/>
    </source>
</evidence>
<dbReference type="GO" id="GO:0016787">
    <property type="term" value="F:hydrolase activity"/>
    <property type="evidence" value="ECO:0007669"/>
    <property type="project" value="InterPro"/>
</dbReference>
<dbReference type="InterPro" id="IPR051693">
    <property type="entry name" value="UPF0046_metallophosphoest"/>
</dbReference>
<dbReference type="Proteomes" id="UP000313359">
    <property type="component" value="Unassembled WGS sequence"/>
</dbReference>
<dbReference type="AlphaFoldDB" id="A0A5C2S2B0"/>
<dbReference type="CDD" id="cd07379">
    <property type="entry name" value="MPP_239FB"/>
    <property type="match status" value="1"/>
</dbReference>
<evidence type="ECO:0000259" key="1">
    <source>
        <dbReference type="Pfam" id="PF00149"/>
    </source>
</evidence>
<gene>
    <name evidence="2" type="ORF">L227DRAFT_530268</name>
</gene>
<dbReference type="Pfam" id="PF00149">
    <property type="entry name" value="Metallophos"/>
    <property type="match status" value="1"/>
</dbReference>
<evidence type="ECO:0000313" key="3">
    <source>
        <dbReference type="Proteomes" id="UP000313359"/>
    </source>
</evidence>
<dbReference type="OrthoDB" id="630188at2759"/>
<dbReference type="Gene3D" id="3.60.21.10">
    <property type="match status" value="1"/>
</dbReference>
<dbReference type="SUPFAM" id="SSF56300">
    <property type="entry name" value="Metallo-dependent phosphatases"/>
    <property type="match status" value="1"/>
</dbReference>
<dbReference type="EMBL" id="ML122280">
    <property type="protein sequence ID" value="RPD57592.1"/>
    <property type="molecule type" value="Genomic_DNA"/>
</dbReference>
<feature type="domain" description="Calcineurin-like phosphoesterase" evidence="1">
    <location>
        <begin position="49"/>
        <end position="229"/>
    </location>
</feature>
<organism evidence="2 3">
    <name type="scientific">Lentinus tigrinus ALCF2SS1-6</name>
    <dbReference type="NCBI Taxonomy" id="1328759"/>
    <lineage>
        <taxon>Eukaryota</taxon>
        <taxon>Fungi</taxon>
        <taxon>Dikarya</taxon>
        <taxon>Basidiomycota</taxon>
        <taxon>Agaricomycotina</taxon>
        <taxon>Agaricomycetes</taxon>
        <taxon>Polyporales</taxon>
        <taxon>Polyporaceae</taxon>
        <taxon>Lentinus</taxon>
    </lineage>
</organism>
<accession>A0A5C2S2B0</accession>
<dbReference type="InterPro" id="IPR029052">
    <property type="entry name" value="Metallo-depent_PP-like"/>
</dbReference>
<dbReference type="InterPro" id="IPR004843">
    <property type="entry name" value="Calcineurin-like_PHP"/>
</dbReference>
<keyword evidence="3" id="KW-1185">Reference proteome</keyword>
<proteinExistence type="predicted"/>
<name>A0A5C2S2B0_9APHY</name>
<reference evidence="2" key="1">
    <citation type="journal article" date="2018" name="Genome Biol. Evol.">
        <title>Genomics and development of Lentinus tigrinus, a white-rot wood-decaying mushroom with dimorphic fruiting bodies.</title>
        <authorList>
            <person name="Wu B."/>
            <person name="Xu Z."/>
            <person name="Knudson A."/>
            <person name="Carlson A."/>
            <person name="Chen N."/>
            <person name="Kovaka S."/>
            <person name="LaButti K."/>
            <person name="Lipzen A."/>
            <person name="Pennachio C."/>
            <person name="Riley R."/>
            <person name="Schakwitz W."/>
            <person name="Umezawa K."/>
            <person name="Ohm R.A."/>
            <person name="Grigoriev I.V."/>
            <person name="Nagy L.G."/>
            <person name="Gibbons J."/>
            <person name="Hibbett D."/>
        </authorList>
    </citation>
    <scope>NUCLEOTIDE SEQUENCE [LARGE SCALE GENOMIC DNA]</scope>
    <source>
        <strain evidence="2">ALCF2SS1-6</strain>
    </source>
</reference>